<dbReference type="GO" id="GO:0005886">
    <property type="term" value="C:plasma membrane"/>
    <property type="evidence" value="ECO:0007669"/>
    <property type="project" value="UniProtKB-SubCell"/>
</dbReference>
<keyword evidence="6 8" id="KW-1133">Transmembrane helix</keyword>
<feature type="transmembrane region" description="Helical" evidence="8">
    <location>
        <begin position="59"/>
        <end position="82"/>
    </location>
</feature>
<dbReference type="AlphaFoldDB" id="A0A2G6KGU3"/>
<evidence type="ECO:0000313" key="11">
    <source>
        <dbReference type="Proteomes" id="UP000230914"/>
    </source>
</evidence>
<evidence type="ECO:0000259" key="9">
    <source>
        <dbReference type="PROSITE" id="PS50928"/>
    </source>
</evidence>
<dbReference type="InterPro" id="IPR035906">
    <property type="entry name" value="MetI-like_sf"/>
</dbReference>
<evidence type="ECO:0000256" key="3">
    <source>
        <dbReference type="ARBA" id="ARBA00022475"/>
    </source>
</evidence>
<dbReference type="Proteomes" id="UP000230914">
    <property type="component" value="Unassembled WGS sequence"/>
</dbReference>
<dbReference type="Pfam" id="PF00528">
    <property type="entry name" value="BPD_transp_1"/>
    <property type="match status" value="2"/>
</dbReference>
<name>A0A2G6KGU3_9ACTN</name>
<evidence type="ECO:0000256" key="4">
    <source>
        <dbReference type="ARBA" id="ARBA00022519"/>
    </source>
</evidence>
<dbReference type="Gene3D" id="1.10.3720.10">
    <property type="entry name" value="MetI-like"/>
    <property type="match status" value="3"/>
</dbReference>
<evidence type="ECO:0000256" key="8">
    <source>
        <dbReference type="RuleBase" id="RU363032"/>
    </source>
</evidence>
<sequence>MWRGLGEGALGATLGRSSTWRVVGFTAAQAVASTALTLVVGLIPTWAVSRFEFPGRRTITGTLTAVFVLPTVVVGAAFVALLPDSLDRSIWAILGAHVVFNLAVVVRTVGAVWERLPADLEHAAATLGASGWQTWRRVTFPLLRPAVVAAGAIVFLFTFTSFGVIRVLGATGQATLEVEVWRRATQLGDLGGASVLTVLQLAILAGLVGWSTVAQRRYSQIVQLSDPARRVRPRGRQRFAVAAAAGCAVVIVGTPLVALVERSLWQGDSYGLAGWRAIGNNEIRPGLRIGIDPIAALTNSATTAVWATLFATVLGGLAVVAISVLQRGGKLLDTGLMLPLGTSAVTIGFGMLITFDTPPFDWRAEWWLVPVGHALCLGASPLRAWATAILPALRRPVATGAGLAAAISLGEFGATSFLSRSGGETLPIAIERLVGRTGRLFQAQAFALSTILAVATIVIVMIVDRGGHHAERR</sequence>
<keyword evidence="3" id="KW-1003">Cell membrane</keyword>
<comment type="caution">
    <text evidence="10">The sequence shown here is derived from an EMBL/GenBank/DDBJ whole genome shotgun (WGS) entry which is preliminary data.</text>
</comment>
<gene>
    <name evidence="10" type="ORF">CSA55_00480</name>
</gene>
<dbReference type="EMBL" id="PDSL01000012">
    <property type="protein sequence ID" value="PIE34610.1"/>
    <property type="molecule type" value="Genomic_DNA"/>
</dbReference>
<feature type="transmembrane region" description="Helical" evidence="8">
    <location>
        <begin position="88"/>
        <end position="106"/>
    </location>
</feature>
<dbReference type="PROSITE" id="PS50928">
    <property type="entry name" value="ABC_TM1"/>
    <property type="match status" value="1"/>
</dbReference>
<dbReference type="GO" id="GO:0055085">
    <property type="term" value="P:transmembrane transport"/>
    <property type="evidence" value="ECO:0007669"/>
    <property type="project" value="InterPro"/>
</dbReference>
<feature type="transmembrane region" description="Helical" evidence="8">
    <location>
        <begin position="20"/>
        <end position="47"/>
    </location>
</feature>
<reference evidence="10 11" key="1">
    <citation type="submission" date="2017-10" db="EMBL/GenBank/DDBJ databases">
        <title>Novel microbial diversity and functional potential in the marine mammal oral microbiome.</title>
        <authorList>
            <person name="Dudek N.K."/>
            <person name="Sun C.L."/>
            <person name="Burstein D."/>
            <person name="Kantor R.S."/>
            <person name="Aliaga Goltsman D.S."/>
            <person name="Bik E.M."/>
            <person name="Thomas B.C."/>
            <person name="Banfield J.F."/>
            <person name="Relman D.A."/>
        </authorList>
    </citation>
    <scope>NUCLEOTIDE SEQUENCE [LARGE SCALE GENOMIC DNA]</scope>
    <source>
        <strain evidence="10">DOLJORAL78_61_10</strain>
    </source>
</reference>
<dbReference type="InterPro" id="IPR000515">
    <property type="entry name" value="MetI-like"/>
</dbReference>
<feature type="transmembrane region" description="Helical" evidence="8">
    <location>
        <begin position="146"/>
        <end position="170"/>
    </location>
</feature>
<feature type="transmembrane region" description="Helical" evidence="8">
    <location>
        <begin position="441"/>
        <end position="463"/>
    </location>
</feature>
<feature type="transmembrane region" description="Helical" evidence="8">
    <location>
        <begin position="239"/>
        <end position="260"/>
    </location>
</feature>
<proteinExistence type="inferred from homology"/>
<feature type="transmembrane region" description="Helical" evidence="8">
    <location>
        <begin position="336"/>
        <end position="355"/>
    </location>
</feature>
<keyword evidence="7 8" id="KW-0472">Membrane</keyword>
<organism evidence="10 11">
    <name type="scientific">Ilumatobacter coccineus</name>
    <dbReference type="NCBI Taxonomy" id="467094"/>
    <lineage>
        <taxon>Bacteria</taxon>
        <taxon>Bacillati</taxon>
        <taxon>Actinomycetota</taxon>
        <taxon>Acidimicrobiia</taxon>
        <taxon>Acidimicrobiales</taxon>
        <taxon>Ilumatobacteraceae</taxon>
        <taxon>Ilumatobacter</taxon>
    </lineage>
</organism>
<keyword evidence="5 8" id="KW-0812">Transmembrane</keyword>
<feature type="domain" description="ABC transmembrane type-1" evidence="9">
    <location>
        <begin position="23"/>
        <end position="208"/>
    </location>
</feature>
<keyword evidence="2 8" id="KW-0813">Transport</keyword>
<evidence type="ECO:0000256" key="6">
    <source>
        <dbReference type="ARBA" id="ARBA00022989"/>
    </source>
</evidence>
<evidence type="ECO:0000313" key="10">
    <source>
        <dbReference type="EMBL" id="PIE34610.1"/>
    </source>
</evidence>
<dbReference type="SUPFAM" id="SSF161098">
    <property type="entry name" value="MetI-like"/>
    <property type="match status" value="2"/>
</dbReference>
<feature type="transmembrane region" description="Helical" evidence="8">
    <location>
        <begin position="304"/>
        <end position="324"/>
    </location>
</feature>
<evidence type="ECO:0000256" key="2">
    <source>
        <dbReference type="ARBA" id="ARBA00022448"/>
    </source>
</evidence>
<keyword evidence="4" id="KW-0997">Cell inner membrane</keyword>
<dbReference type="CDD" id="cd06261">
    <property type="entry name" value="TM_PBP2"/>
    <property type="match status" value="2"/>
</dbReference>
<evidence type="ECO:0000256" key="5">
    <source>
        <dbReference type="ARBA" id="ARBA00022692"/>
    </source>
</evidence>
<comment type="subcellular location">
    <subcellularLocation>
        <location evidence="1">Cell inner membrane</location>
        <topology evidence="1">Multi-pass membrane protein</topology>
    </subcellularLocation>
    <subcellularLocation>
        <location evidence="8">Cell membrane</location>
        <topology evidence="8">Multi-pass membrane protein</topology>
    </subcellularLocation>
</comment>
<evidence type="ECO:0000256" key="1">
    <source>
        <dbReference type="ARBA" id="ARBA00004429"/>
    </source>
</evidence>
<feature type="transmembrane region" description="Helical" evidence="8">
    <location>
        <begin position="190"/>
        <end position="210"/>
    </location>
</feature>
<dbReference type="PANTHER" id="PTHR43357:SF4">
    <property type="entry name" value="INNER MEMBRANE ABC TRANSPORTER PERMEASE PROTEIN YDCV"/>
    <property type="match status" value="1"/>
</dbReference>
<protein>
    <submittedName>
        <fullName evidence="10">Iron ABC transporter permease</fullName>
    </submittedName>
</protein>
<comment type="similarity">
    <text evidence="8">Belongs to the binding-protein-dependent transport system permease family.</text>
</comment>
<evidence type="ECO:0000256" key="7">
    <source>
        <dbReference type="ARBA" id="ARBA00023136"/>
    </source>
</evidence>
<accession>A0A2G6KGU3</accession>
<dbReference type="PANTHER" id="PTHR43357">
    <property type="entry name" value="INNER MEMBRANE ABC TRANSPORTER PERMEASE PROTEIN YDCV"/>
    <property type="match status" value="1"/>
</dbReference>